<accession>A0A4T0FEI7</accession>
<reference evidence="9 10" key="1">
    <citation type="submission" date="2019-03" db="EMBL/GenBank/DDBJ databases">
        <title>Sequencing 23 genomes of Wallemia ichthyophaga.</title>
        <authorList>
            <person name="Gostincar C."/>
        </authorList>
    </citation>
    <scope>NUCLEOTIDE SEQUENCE [LARGE SCALE GENOMIC DNA]</scope>
    <source>
        <strain evidence="9 10">EXF-5753</strain>
    </source>
</reference>
<organism evidence="9 10">
    <name type="scientific">Wallemia hederae</name>
    <dbReference type="NCBI Taxonomy" id="1540922"/>
    <lineage>
        <taxon>Eukaryota</taxon>
        <taxon>Fungi</taxon>
        <taxon>Dikarya</taxon>
        <taxon>Basidiomycota</taxon>
        <taxon>Wallemiomycotina</taxon>
        <taxon>Wallemiomycetes</taxon>
        <taxon>Wallemiales</taxon>
        <taxon>Wallemiaceae</taxon>
        <taxon>Wallemia</taxon>
    </lineage>
</organism>
<dbReference type="GO" id="GO:0003735">
    <property type="term" value="F:structural constituent of ribosome"/>
    <property type="evidence" value="ECO:0007669"/>
    <property type="project" value="InterPro"/>
</dbReference>
<dbReference type="EMBL" id="SPNW01000106">
    <property type="protein sequence ID" value="TIA85544.1"/>
    <property type="molecule type" value="Genomic_DNA"/>
</dbReference>
<sequence length="281" mass="31940">MPRRIQTEVHSSVSRLLKGDYIQQQPAWYGPVLRNLPSLPPMHSRVHREDVRKEEKPFVSGSRNTSRKKLPNWRDDKKPAKIVYPVDKIRRQFYEDFPFESFRPQTLTEGWQVGEDRYEKLIRSPAGWTSLKQLTVNPQPEDAIRFCLNLHDAQNMSLSLAYLSSTNQFSAIRAELEVQKQAAIDEATALGASFAPTEIERGYELEDKFLDQRLNKSGAAASIGQESGHRLIKLSGKDASKLIPNISMAHQAAHRVGYEQGRSYNNAQDGIPLEDQVVQKA</sequence>
<dbReference type="PANTHER" id="PTHR37799:SF1">
    <property type="entry name" value="SMALL RIBOSOMAL SUBUNIT PROTEIN MS23"/>
    <property type="match status" value="1"/>
</dbReference>
<dbReference type="OrthoDB" id="5542239at2759"/>
<keyword evidence="5" id="KW-0687">Ribonucleoprotein</keyword>
<keyword evidence="3" id="KW-0689">Ribosomal protein</keyword>
<comment type="subcellular location">
    <subcellularLocation>
        <location evidence="1">Mitochondrion</location>
    </subcellularLocation>
</comment>
<evidence type="ECO:0000313" key="9">
    <source>
        <dbReference type="EMBL" id="TIA85544.1"/>
    </source>
</evidence>
<evidence type="ECO:0000256" key="6">
    <source>
        <dbReference type="ARBA" id="ARBA00035137"/>
    </source>
</evidence>
<dbReference type="GO" id="GO:0005763">
    <property type="term" value="C:mitochondrial small ribosomal subunit"/>
    <property type="evidence" value="ECO:0007669"/>
    <property type="project" value="InterPro"/>
</dbReference>
<evidence type="ECO:0000256" key="2">
    <source>
        <dbReference type="ARBA" id="ARBA00009864"/>
    </source>
</evidence>
<dbReference type="Proteomes" id="UP000310189">
    <property type="component" value="Unassembled WGS sequence"/>
</dbReference>
<feature type="region of interest" description="Disordered" evidence="8">
    <location>
        <begin position="45"/>
        <end position="72"/>
    </location>
</feature>
<evidence type="ECO:0000256" key="4">
    <source>
        <dbReference type="ARBA" id="ARBA00023128"/>
    </source>
</evidence>
<comment type="caution">
    <text evidence="9">The sequence shown here is derived from an EMBL/GenBank/DDBJ whole genome shotgun (WGS) entry which is preliminary data.</text>
</comment>
<keyword evidence="4" id="KW-0496">Mitochondrion</keyword>
<gene>
    <name evidence="9" type="ORF">E3P99_03963</name>
</gene>
<evidence type="ECO:0000256" key="8">
    <source>
        <dbReference type="SAM" id="MobiDB-lite"/>
    </source>
</evidence>
<dbReference type="InterPro" id="IPR016939">
    <property type="entry name" value="Ribosomal_mS23_fun"/>
</dbReference>
<evidence type="ECO:0000256" key="3">
    <source>
        <dbReference type="ARBA" id="ARBA00022980"/>
    </source>
</evidence>
<comment type="similarity">
    <text evidence="2">Belongs to the mitochondrion-specific ribosomal protein mS23 family.</text>
</comment>
<evidence type="ECO:0000256" key="5">
    <source>
        <dbReference type="ARBA" id="ARBA00023274"/>
    </source>
</evidence>
<evidence type="ECO:0000256" key="1">
    <source>
        <dbReference type="ARBA" id="ARBA00004173"/>
    </source>
</evidence>
<dbReference type="AlphaFoldDB" id="A0A4T0FEI7"/>
<keyword evidence="10" id="KW-1185">Reference proteome</keyword>
<proteinExistence type="inferred from homology"/>
<name>A0A4T0FEI7_9BASI</name>
<dbReference type="Pfam" id="PF13741">
    <property type="entry name" value="MRP-S25"/>
    <property type="match status" value="1"/>
</dbReference>
<protein>
    <recommendedName>
        <fullName evidence="6">Small ribosomal subunit protein mS23</fullName>
    </recommendedName>
    <alternativeName>
        <fullName evidence="7">37S ribosomal protein S25, mitochondrial</fullName>
    </alternativeName>
</protein>
<evidence type="ECO:0000313" key="10">
    <source>
        <dbReference type="Proteomes" id="UP000310189"/>
    </source>
</evidence>
<dbReference type="PANTHER" id="PTHR37799">
    <property type="entry name" value="37S RIBOSOMAL PROTEIN S25, MITOCHONDRIAL"/>
    <property type="match status" value="1"/>
</dbReference>
<evidence type="ECO:0000256" key="7">
    <source>
        <dbReference type="ARBA" id="ARBA00035421"/>
    </source>
</evidence>
<feature type="compositionally biased region" description="Basic and acidic residues" evidence="8">
    <location>
        <begin position="47"/>
        <end position="57"/>
    </location>
</feature>